<keyword evidence="2" id="KW-0813">Transport</keyword>
<feature type="transmembrane region" description="Helical" evidence="7">
    <location>
        <begin position="329"/>
        <end position="352"/>
    </location>
</feature>
<evidence type="ECO:0000259" key="8">
    <source>
        <dbReference type="PROSITE" id="PS50850"/>
    </source>
</evidence>
<dbReference type="RefSeq" id="WP_187669874.1">
    <property type="nucleotide sequence ID" value="NZ_CAJFCI010000023.1"/>
</dbReference>
<feature type="transmembrane region" description="Helical" evidence="7">
    <location>
        <begin position="12"/>
        <end position="33"/>
    </location>
</feature>
<evidence type="ECO:0000256" key="3">
    <source>
        <dbReference type="ARBA" id="ARBA00022475"/>
    </source>
</evidence>
<feature type="transmembrane region" description="Helical" evidence="7">
    <location>
        <begin position="398"/>
        <end position="423"/>
    </location>
</feature>
<keyword evidence="3" id="KW-1003">Cell membrane</keyword>
<dbReference type="FunFam" id="1.20.1720.10:FF:000001">
    <property type="entry name" value="Putative multidrug resistance protein MdtD"/>
    <property type="match status" value="1"/>
</dbReference>
<evidence type="ECO:0000256" key="1">
    <source>
        <dbReference type="ARBA" id="ARBA00004651"/>
    </source>
</evidence>
<feature type="transmembrane region" description="Helical" evidence="7">
    <location>
        <begin position="230"/>
        <end position="248"/>
    </location>
</feature>
<dbReference type="GO" id="GO:0022857">
    <property type="term" value="F:transmembrane transporter activity"/>
    <property type="evidence" value="ECO:0007669"/>
    <property type="project" value="InterPro"/>
</dbReference>
<evidence type="ECO:0000256" key="5">
    <source>
        <dbReference type="ARBA" id="ARBA00022989"/>
    </source>
</evidence>
<dbReference type="Gene3D" id="1.20.1720.10">
    <property type="entry name" value="Multidrug resistance protein D"/>
    <property type="match status" value="1"/>
</dbReference>
<dbReference type="Pfam" id="PF07690">
    <property type="entry name" value="MFS_1"/>
    <property type="match status" value="2"/>
</dbReference>
<evidence type="ECO:0000256" key="6">
    <source>
        <dbReference type="ARBA" id="ARBA00023136"/>
    </source>
</evidence>
<dbReference type="InterPro" id="IPR036259">
    <property type="entry name" value="MFS_trans_sf"/>
</dbReference>
<organism evidence="9 10">
    <name type="scientific">Zestomonas carbonaria</name>
    <dbReference type="NCBI Taxonomy" id="2762745"/>
    <lineage>
        <taxon>Bacteria</taxon>
        <taxon>Pseudomonadati</taxon>
        <taxon>Pseudomonadota</taxon>
        <taxon>Gammaproteobacteria</taxon>
        <taxon>Pseudomonadales</taxon>
        <taxon>Pseudomonadaceae</taxon>
        <taxon>Zestomonas</taxon>
    </lineage>
</organism>
<dbReference type="Proteomes" id="UP000583387">
    <property type="component" value="Unassembled WGS sequence"/>
</dbReference>
<evidence type="ECO:0000313" key="9">
    <source>
        <dbReference type="EMBL" id="CAD5106511.1"/>
    </source>
</evidence>
<dbReference type="GO" id="GO:0005886">
    <property type="term" value="C:plasma membrane"/>
    <property type="evidence" value="ECO:0007669"/>
    <property type="project" value="UniProtKB-SubCell"/>
</dbReference>
<dbReference type="Gene3D" id="1.20.1250.20">
    <property type="entry name" value="MFS general substrate transporter like domains"/>
    <property type="match status" value="1"/>
</dbReference>
<comment type="caution">
    <text evidence="9">The sequence shown here is derived from an EMBL/GenBank/DDBJ whole genome shotgun (WGS) entry which is preliminary data.</text>
</comment>
<keyword evidence="5 7" id="KW-1133">Transmembrane helix</keyword>
<feature type="transmembrane region" description="Helical" evidence="7">
    <location>
        <begin position="268"/>
        <end position="293"/>
    </location>
</feature>
<comment type="subcellular location">
    <subcellularLocation>
        <location evidence="1">Cell membrane</location>
        <topology evidence="1">Multi-pass membrane protein</topology>
    </subcellularLocation>
</comment>
<gene>
    <name evidence="9" type="primary">hsrA_1</name>
    <name evidence="9" type="ORF">PSEWESI4_00774</name>
</gene>
<evidence type="ECO:0000256" key="2">
    <source>
        <dbReference type="ARBA" id="ARBA00022448"/>
    </source>
</evidence>
<evidence type="ECO:0000256" key="7">
    <source>
        <dbReference type="SAM" id="Phobius"/>
    </source>
</evidence>
<feature type="domain" description="Major facilitator superfamily (MFS) profile" evidence="8">
    <location>
        <begin position="15"/>
        <end position="462"/>
    </location>
</feature>
<dbReference type="EMBL" id="CAJFCI010000023">
    <property type="protein sequence ID" value="CAD5106511.1"/>
    <property type="molecule type" value="Genomic_DNA"/>
</dbReference>
<protein>
    <submittedName>
        <fullName evidence="9">Putative transport protein HsrA</fullName>
    </submittedName>
</protein>
<dbReference type="AlphaFoldDB" id="A0A7U7I7W0"/>
<dbReference type="NCBIfam" id="TIGR00711">
    <property type="entry name" value="efflux_EmrB"/>
    <property type="match status" value="1"/>
</dbReference>
<evidence type="ECO:0000256" key="4">
    <source>
        <dbReference type="ARBA" id="ARBA00022692"/>
    </source>
</evidence>
<proteinExistence type="predicted"/>
<feature type="transmembrane region" description="Helical" evidence="7">
    <location>
        <begin position="358"/>
        <end position="377"/>
    </location>
</feature>
<feature type="transmembrane region" description="Helical" evidence="7">
    <location>
        <begin position="200"/>
        <end position="218"/>
    </location>
</feature>
<dbReference type="CDD" id="cd17503">
    <property type="entry name" value="MFS_LmrB_MDR_like"/>
    <property type="match status" value="1"/>
</dbReference>
<feature type="transmembrane region" description="Helical" evidence="7">
    <location>
        <begin position="106"/>
        <end position="127"/>
    </location>
</feature>
<dbReference type="NCBIfam" id="NF007799">
    <property type="entry name" value="PRK10504.1"/>
    <property type="match status" value="1"/>
</dbReference>
<name>A0A7U7I7W0_9GAMM</name>
<dbReference type="InterPro" id="IPR004638">
    <property type="entry name" value="EmrB-like"/>
</dbReference>
<feature type="transmembrane region" description="Helical" evidence="7">
    <location>
        <begin position="53"/>
        <end position="73"/>
    </location>
</feature>
<evidence type="ECO:0000313" key="10">
    <source>
        <dbReference type="Proteomes" id="UP000583387"/>
    </source>
</evidence>
<dbReference type="PROSITE" id="PS50850">
    <property type="entry name" value="MFS"/>
    <property type="match status" value="1"/>
</dbReference>
<dbReference type="InterPro" id="IPR011701">
    <property type="entry name" value="MFS"/>
</dbReference>
<feature type="transmembrane region" description="Helical" evidence="7">
    <location>
        <begin position="80"/>
        <end position="100"/>
    </location>
</feature>
<reference evidence="9 10" key="1">
    <citation type="submission" date="2020-08" db="EMBL/GenBank/DDBJ databases">
        <authorList>
            <person name="Criscuolo A."/>
        </authorList>
    </citation>
    <scope>NUCLEOTIDE SEQUENCE [LARGE SCALE GENOMIC DNA]</scope>
    <source>
        <strain evidence="9">CIP111764</strain>
    </source>
</reference>
<feature type="transmembrane region" description="Helical" evidence="7">
    <location>
        <begin position="299"/>
        <end position="317"/>
    </location>
</feature>
<feature type="transmembrane region" description="Helical" evidence="7">
    <location>
        <begin position="435"/>
        <end position="457"/>
    </location>
</feature>
<dbReference type="PRINTS" id="PR01036">
    <property type="entry name" value="TCRTETB"/>
</dbReference>
<dbReference type="PANTHER" id="PTHR42718">
    <property type="entry name" value="MAJOR FACILITATOR SUPERFAMILY MULTIDRUG TRANSPORTER MFSC"/>
    <property type="match status" value="1"/>
</dbReference>
<sequence>MPSPLLLDARTARLLPWIVAIAFFMQTLDGTILNTALPAMARDLAEDPLRMQSVVISYMLTVALLIPSSGWIADRFGTRRIFFSAILLFSIGSLLCALSSSLTQLVAARVVQGLGGALMMPVGRLTVLRAYPRSELVRIMSFITIPGLLGPLIGPTLGGWLVEYASWHWIFLINLPVGLLGCIAALTLMPDLRGPERSRFDSLGFLLFGAAMVLITIALEGLGELHLPHLRVMILLFAGMACLAAYWLRAVRIETPLFAPGLFRTRTFAVGIIGNLFARLGSGALPFLVPLLLQVALGYSPAQAGMSMIPLALAAMLAKSLARRMIERFGYRTVLTGNTLALGIGLASLSLAGPHYPYWLLLIQLAILGGINSLQFTAMNTVTLIDLDDRSASSGNSLLSVVAQLSLSLGVACAAALLGGFSAPIDAGTGSVLGAFQATFLCVGVLTMLAAAIFLQLTGEDGRRARKLEAEMDE</sequence>
<dbReference type="SUPFAM" id="SSF103473">
    <property type="entry name" value="MFS general substrate transporter"/>
    <property type="match status" value="1"/>
</dbReference>
<keyword evidence="10" id="KW-1185">Reference proteome</keyword>
<keyword evidence="4 7" id="KW-0812">Transmembrane</keyword>
<dbReference type="PANTHER" id="PTHR42718:SF46">
    <property type="entry name" value="BLR6921 PROTEIN"/>
    <property type="match status" value="1"/>
</dbReference>
<feature type="transmembrane region" description="Helical" evidence="7">
    <location>
        <begin position="167"/>
        <end position="188"/>
    </location>
</feature>
<accession>A0A7U7I7W0</accession>
<dbReference type="InterPro" id="IPR020846">
    <property type="entry name" value="MFS_dom"/>
</dbReference>
<feature type="transmembrane region" description="Helical" evidence="7">
    <location>
        <begin position="139"/>
        <end position="161"/>
    </location>
</feature>
<keyword evidence="6 7" id="KW-0472">Membrane</keyword>